<evidence type="ECO:0000313" key="2">
    <source>
        <dbReference type="Proteomes" id="UP000887577"/>
    </source>
</evidence>
<accession>A0A914YTQ1</accession>
<evidence type="ECO:0000256" key="1">
    <source>
        <dbReference type="SAM" id="Coils"/>
    </source>
</evidence>
<keyword evidence="1" id="KW-0175">Coiled coil</keyword>
<dbReference type="Proteomes" id="UP000887577">
    <property type="component" value="Unplaced"/>
</dbReference>
<proteinExistence type="predicted"/>
<feature type="coiled-coil region" evidence="1">
    <location>
        <begin position="105"/>
        <end position="167"/>
    </location>
</feature>
<evidence type="ECO:0000313" key="3">
    <source>
        <dbReference type="WBParaSite" id="PSU_v2.g3535.t1"/>
    </source>
</evidence>
<dbReference type="AlphaFoldDB" id="A0A914YTQ1"/>
<dbReference type="WBParaSite" id="PSU_v2.g3535.t1">
    <property type="protein sequence ID" value="PSU_v2.g3535.t1"/>
    <property type="gene ID" value="PSU_v2.g3535"/>
</dbReference>
<sequence length="210" mass="23966">MEDPNKNDRILSEVSPADLKVKKNLEDDLKKAKDIAELGAQAINSAYIASLFDSEMSLAGLLTENPLLSDIYKNVQKLVYYSLKLKEDNLKLNNRVTNLLESSDNNNSKTIVQELQASKSTLEKENAELTEKIKIMKKSNEEWQQKMETLNIKVQTAKEKKKNLNVKDVETATEKLEEDVEVQTLKTTVQQSFKCKKHFGRRGFSCCYKS</sequence>
<organism evidence="2 3">
    <name type="scientific">Panagrolaimus superbus</name>
    <dbReference type="NCBI Taxonomy" id="310955"/>
    <lineage>
        <taxon>Eukaryota</taxon>
        <taxon>Metazoa</taxon>
        <taxon>Ecdysozoa</taxon>
        <taxon>Nematoda</taxon>
        <taxon>Chromadorea</taxon>
        <taxon>Rhabditida</taxon>
        <taxon>Tylenchina</taxon>
        <taxon>Panagrolaimomorpha</taxon>
        <taxon>Panagrolaimoidea</taxon>
        <taxon>Panagrolaimidae</taxon>
        <taxon>Panagrolaimus</taxon>
    </lineage>
</organism>
<keyword evidence="2" id="KW-1185">Reference proteome</keyword>
<name>A0A914YTQ1_9BILA</name>
<protein>
    <submittedName>
        <fullName evidence="3">Uncharacterized protein</fullName>
    </submittedName>
</protein>
<reference evidence="3" key="1">
    <citation type="submission" date="2022-11" db="UniProtKB">
        <authorList>
            <consortium name="WormBaseParasite"/>
        </authorList>
    </citation>
    <scope>IDENTIFICATION</scope>
</reference>